<sequence length="77" mass="8860">GYGHYRTECPNYLKKQKKGMTTTWSDFDEDEGEIANKVRAFTGKFDTNSSSSADLIEEELAETYKKENEELTLLVEK</sequence>
<dbReference type="EMBL" id="LXQA010090228">
    <property type="protein sequence ID" value="MCI13934.1"/>
    <property type="molecule type" value="Genomic_DNA"/>
</dbReference>
<feature type="non-terminal residue" evidence="1">
    <location>
        <position position="1"/>
    </location>
</feature>
<name>A0A392PQ24_9FABA</name>
<protein>
    <submittedName>
        <fullName evidence="1">Gag-pol polyprotein</fullName>
    </submittedName>
</protein>
<reference evidence="1 2" key="1">
    <citation type="journal article" date="2018" name="Front. Plant Sci.">
        <title>Red Clover (Trifolium pratense) and Zigzag Clover (T. medium) - A Picture of Genomic Similarities and Differences.</title>
        <authorList>
            <person name="Dluhosova J."/>
            <person name="Istvanek J."/>
            <person name="Nedelnik J."/>
            <person name="Repkova J."/>
        </authorList>
    </citation>
    <scope>NUCLEOTIDE SEQUENCE [LARGE SCALE GENOMIC DNA]</scope>
    <source>
        <strain evidence="2">cv. 10/8</strain>
        <tissue evidence="1">Leaf</tissue>
    </source>
</reference>
<dbReference type="AlphaFoldDB" id="A0A392PQ24"/>
<comment type="caution">
    <text evidence="1">The sequence shown here is derived from an EMBL/GenBank/DDBJ whole genome shotgun (WGS) entry which is preliminary data.</text>
</comment>
<evidence type="ECO:0000313" key="1">
    <source>
        <dbReference type="EMBL" id="MCI13934.1"/>
    </source>
</evidence>
<accession>A0A392PQ24</accession>
<organism evidence="1 2">
    <name type="scientific">Trifolium medium</name>
    <dbReference type="NCBI Taxonomy" id="97028"/>
    <lineage>
        <taxon>Eukaryota</taxon>
        <taxon>Viridiplantae</taxon>
        <taxon>Streptophyta</taxon>
        <taxon>Embryophyta</taxon>
        <taxon>Tracheophyta</taxon>
        <taxon>Spermatophyta</taxon>
        <taxon>Magnoliopsida</taxon>
        <taxon>eudicotyledons</taxon>
        <taxon>Gunneridae</taxon>
        <taxon>Pentapetalae</taxon>
        <taxon>rosids</taxon>
        <taxon>fabids</taxon>
        <taxon>Fabales</taxon>
        <taxon>Fabaceae</taxon>
        <taxon>Papilionoideae</taxon>
        <taxon>50 kb inversion clade</taxon>
        <taxon>NPAAA clade</taxon>
        <taxon>Hologalegina</taxon>
        <taxon>IRL clade</taxon>
        <taxon>Trifolieae</taxon>
        <taxon>Trifolium</taxon>
    </lineage>
</organism>
<evidence type="ECO:0000313" key="2">
    <source>
        <dbReference type="Proteomes" id="UP000265520"/>
    </source>
</evidence>
<dbReference type="Proteomes" id="UP000265520">
    <property type="component" value="Unassembled WGS sequence"/>
</dbReference>
<keyword evidence="2" id="KW-1185">Reference proteome</keyword>
<proteinExistence type="predicted"/>